<dbReference type="GO" id="GO:0006935">
    <property type="term" value="P:chemotaxis"/>
    <property type="evidence" value="ECO:0007669"/>
    <property type="project" value="InterPro"/>
</dbReference>
<dbReference type="InterPro" id="IPR039315">
    <property type="entry name" value="CheW"/>
</dbReference>
<feature type="domain" description="CheW-like" evidence="1">
    <location>
        <begin position="5"/>
        <end position="141"/>
    </location>
</feature>
<name>A0A3B0AVB5_9BACL</name>
<protein>
    <submittedName>
        <fullName evidence="2">Purine-binding chemotaxis protein CheW</fullName>
    </submittedName>
</protein>
<sequence>MMQAQEQYIEFGIGEFTYAIKIAEVHEIIRMQPITDIPHSRPDVRGVFSLRGKVVPVIGLRTLFQLPKEVETKSTRIVVVGYREQSVGLIVDRVNKVTSYAEIHPAPEQAGSESGKFLHGIGLRDKQLVGILKLDEVLLSE</sequence>
<dbReference type="PROSITE" id="PS50851">
    <property type="entry name" value="CHEW"/>
    <property type="match status" value="1"/>
</dbReference>
<dbReference type="PANTHER" id="PTHR22617">
    <property type="entry name" value="CHEMOTAXIS SENSOR HISTIDINE KINASE-RELATED"/>
    <property type="match status" value="1"/>
</dbReference>
<comment type="caution">
    <text evidence="2">The sequence shown here is derived from an EMBL/GenBank/DDBJ whole genome shotgun (WGS) entry which is preliminary data.</text>
</comment>
<dbReference type="Proteomes" id="UP000282311">
    <property type="component" value="Unassembled WGS sequence"/>
</dbReference>
<dbReference type="Gene3D" id="2.40.50.180">
    <property type="entry name" value="CheA-289, Domain 4"/>
    <property type="match status" value="1"/>
</dbReference>
<dbReference type="AlphaFoldDB" id="A0A3B0AVB5"/>
<gene>
    <name evidence="2" type="ORF">D7M11_34105</name>
</gene>
<dbReference type="InterPro" id="IPR002545">
    <property type="entry name" value="CheW-lke_dom"/>
</dbReference>
<evidence type="ECO:0000313" key="3">
    <source>
        <dbReference type="Proteomes" id="UP000282311"/>
    </source>
</evidence>
<dbReference type="InterPro" id="IPR036061">
    <property type="entry name" value="CheW-like_dom_sf"/>
</dbReference>
<dbReference type="Gene3D" id="2.30.30.40">
    <property type="entry name" value="SH3 Domains"/>
    <property type="match status" value="1"/>
</dbReference>
<dbReference type="EMBL" id="RBAH01000043">
    <property type="protein sequence ID" value="RKN64324.1"/>
    <property type="molecule type" value="Genomic_DNA"/>
</dbReference>
<dbReference type="SMART" id="SM00260">
    <property type="entry name" value="CheW"/>
    <property type="match status" value="1"/>
</dbReference>
<accession>A0A3B0AVB5</accession>
<dbReference type="RefSeq" id="WP_120751744.1">
    <property type="nucleotide sequence ID" value="NZ_RBAH01000043.1"/>
</dbReference>
<dbReference type="SUPFAM" id="SSF50341">
    <property type="entry name" value="CheW-like"/>
    <property type="match status" value="1"/>
</dbReference>
<evidence type="ECO:0000313" key="2">
    <source>
        <dbReference type="EMBL" id="RKN64324.1"/>
    </source>
</evidence>
<dbReference type="GO" id="GO:0007165">
    <property type="term" value="P:signal transduction"/>
    <property type="evidence" value="ECO:0007669"/>
    <property type="project" value="InterPro"/>
</dbReference>
<dbReference type="OrthoDB" id="9794382at2"/>
<evidence type="ECO:0000259" key="1">
    <source>
        <dbReference type="PROSITE" id="PS50851"/>
    </source>
</evidence>
<keyword evidence="3" id="KW-1185">Reference proteome</keyword>
<proteinExistence type="predicted"/>
<organism evidence="2 3">
    <name type="scientific">Paenibacillus ginsengarvi</name>
    <dbReference type="NCBI Taxonomy" id="400777"/>
    <lineage>
        <taxon>Bacteria</taxon>
        <taxon>Bacillati</taxon>
        <taxon>Bacillota</taxon>
        <taxon>Bacilli</taxon>
        <taxon>Bacillales</taxon>
        <taxon>Paenibacillaceae</taxon>
        <taxon>Paenibacillus</taxon>
    </lineage>
</organism>
<reference evidence="2 3" key="1">
    <citation type="journal article" date="2007" name="Int. J. Syst. Evol. Microbiol.">
        <title>Paenibacillus ginsengarvi sp. nov., isolated from soil from ginseng cultivation.</title>
        <authorList>
            <person name="Yoon M.H."/>
            <person name="Ten L.N."/>
            <person name="Im W.T."/>
        </authorList>
    </citation>
    <scope>NUCLEOTIDE SEQUENCE [LARGE SCALE GENOMIC DNA]</scope>
    <source>
        <strain evidence="2 3">KCTC 13059</strain>
    </source>
</reference>
<dbReference type="Pfam" id="PF01584">
    <property type="entry name" value="CheW"/>
    <property type="match status" value="1"/>
</dbReference>
<dbReference type="PANTHER" id="PTHR22617:SF23">
    <property type="entry name" value="CHEMOTAXIS PROTEIN CHEW"/>
    <property type="match status" value="1"/>
</dbReference>
<dbReference type="GO" id="GO:0005829">
    <property type="term" value="C:cytosol"/>
    <property type="evidence" value="ECO:0007669"/>
    <property type="project" value="TreeGrafter"/>
</dbReference>